<organism evidence="3 4">
    <name type="scientific">Saccharicrinis carchari</name>
    <dbReference type="NCBI Taxonomy" id="1168039"/>
    <lineage>
        <taxon>Bacteria</taxon>
        <taxon>Pseudomonadati</taxon>
        <taxon>Bacteroidota</taxon>
        <taxon>Bacteroidia</taxon>
        <taxon>Marinilabiliales</taxon>
        <taxon>Marinilabiliaceae</taxon>
        <taxon>Saccharicrinis</taxon>
    </lineage>
</organism>
<dbReference type="InterPro" id="IPR006015">
    <property type="entry name" value="Universal_stress_UspA"/>
</dbReference>
<dbReference type="Pfam" id="PF00582">
    <property type="entry name" value="Usp"/>
    <property type="match status" value="1"/>
</dbReference>
<dbReference type="EMBL" id="FXTB01000001">
    <property type="protein sequence ID" value="SMO38488.1"/>
    <property type="molecule type" value="Genomic_DNA"/>
</dbReference>
<dbReference type="PANTHER" id="PTHR46268">
    <property type="entry name" value="STRESS RESPONSE PROTEIN NHAX"/>
    <property type="match status" value="1"/>
</dbReference>
<proteinExistence type="inferred from homology"/>
<dbReference type="Proteomes" id="UP000319040">
    <property type="component" value="Unassembled WGS sequence"/>
</dbReference>
<evidence type="ECO:0000313" key="3">
    <source>
        <dbReference type="EMBL" id="SMO38488.1"/>
    </source>
</evidence>
<dbReference type="AlphaFoldDB" id="A0A521AUF8"/>
<feature type="domain" description="UspA" evidence="2">
    <location>
        <begin position="84"/>
        <end position="234"/>
    </location>
</feature>
<dbReference type="SUPFAM" id="SSF52402">
    <property type="entry name" value="Adenine nucleotide alpha hydrolases-like"/>
    <property type="match status" value="1"/>
</dbReference>
<name>A0A521AUF8_SACCC</name>
<evidence type="ECO:0000259" key="2">
    <source>
        <dbReference type="Pfam" id="PF00582"/>
    </source>
</evidence>
<dbReference type="CDD" id="cd00293">
    <property type="entry name" value="USP-like"/>
    <property type="match status" value="1"/>
</dbReference>
<dbReference type="RefSeq" id="WP_142531792.1">
    <property type="nucleotide sequence ID" value="NZ_FXTB01000001.1"/>
</dbReference>
<protein>
    <submittedName>
        <fullName evidence="3">Nucleotide-binding universal stress protein, UspA family</fullName>
    </submittedName>
</protein>
<accession>A0A521AUF8</accession>
<comment type="similarity">
    <text evidence="1">Belongs to the universal stress protein A family.</text>
</comment>
<sequence>MKDNIITLATLTYGKAQVVKSMLANEGVECFLEHVNLIQGAVSAGVKVNIKESDFKKAQMVFDSIRESDYEKPHSAEKISNDIKVLVPVDFSEYSQKAVDMAFDWVAQNTGELTLFNAFYSPLSSGLPFGESFVYDINSDQISFELKEESEKKIEELKKGLEKRIKDEKIENVRIYTELRRGIAEHEILEFSETYNPSLIVMGTRGSDKKAVDLIGSVTTEIIDGAKVPVLAVPESFDYKGLDKLKTVGYLSVFGPSDFVAIEKLSSILGAFDVNVKCAHITSGKNMQTDKVKMDGLIEHFNKNKIATSLDFKLIENEDFWVGVESFVQSENIEILSFTTFKRNLLSRLLNPSIAKKMLFHSTTPLLVFHA</sequence>
<keyword evidence="4" id="KW-1185">Reference proteome</keyword>
<dbReference type="PANTHER" id="PTHR46268:SF6">
    <property type="entry name" value="UNIVERSAL STRESS PROTEIN UP12"/>
    <property type="match status" value="1"/>
</dbReference>
<gene>
    <name evidence="3" type="ORF">SAMN06265379_101412</name>
</gene>
<dbReference type="PRINTS" id="PR01438">
    <property type="entry name" value="UNVRSLSTRESS"/>
</dbReference>
<dbReference type="InterPro" id="IPR006016">
    <property type="entry name" value="UspA"/>
</dbReference>
<evidence type="ECO:0000256" key="1">
    <source>
        <dbReference type="ARBA" id="ARBA00008791"/>
    </source>
</evidence>
<evidence type="ECO:0000313" key="4">
    <source>
        <dbReference type="Proteomes" id="UP000319040"/>
    </source>
</evidence>
<dbReference type="OrthoDB" id="9788959at2"/>
<dbReference type="Gene3D" id="3.40.50.12370">
    <property type="match status" value="1"/>
</dbReference>
<reference evidence="3 4" key="1">
    <citation type="submission" date="2017-05" db="EMBL/GenBank/DDBJ databases">
        <authorList>
            <person name="Varghese N."/>
            <person name="Submissions S."/>
        </authorList>
    </citation>
    <scope>NUCLEOTIDE SEQUENCE [LARGE SCALE GENOMIC DNA]</scope>
    <source>
        <strain evidence="3 4">DSM 27040</strain>
    </source>
</reference>